<feature type="region of interest" description="Disordered" evidence="1">
    <location>
        <begin position="50"/>
        <end position="94"/>
    </location>
</feature>
<gene>
    <name evidence="2" type="primary">ga28557</name>
    <name evidence="2" type="ORF">PR202_ga28557</name>
</gene>
<dbReference type="EMBL" id="BQKI01000017">
    <property type="protein sequence ID" value="GJN10462.1"/>
    <property type="molecule type" value="Genomic_DNA"/>
</dbReference>
<dbReference type="AlphaFoldDB" id="A0AAV5DJI6"/>
<dbReference type="Proteomes" id="UP001054889">
    <property type="component" value="Unassembled WGS sequence"/>
</dbReference>
<proteinExistence type="predicted"/>
<name>A0AAV5DJI6_ELECO</name>
<keyword evidence="3" id="KW-1185">Reference proteome</keyword>
<evidence type="ECO:0000313" key="2">
    <source>
        <dbReference type="EMBL" id="GJN10462.1"/>
    </source>
</evidence>
<evidence type="ECO:0000256" key="1">
    <source>
        <dbReference type="SAM" id="MobiDB-lite"/>
    </source>
</evidence>
<protein>
    <submittedName>
        <fullName evidence="2">Uncharacterized protein</fullName>
    </submittedName>
</protein>
<sequence>MVPTVAAPPPATSASFPCQAPGSLACINLKRPVTFSDLARVPRRRWLPERGCEIQPEGPPPPRLTSPQVTLGQARASGSPGRWSAATTRASNFS</sequence>
<reference evidence="2" key="2">
    <citation type="submission" date="2021-12" db="EMBL/GenBank/DDBJ databases">
        <title>Resequencing data analysis of finger millet.</title>
        <authorList>
            <person name="Hatakeyama M."/>
            <person name="Aluri S."/>
            <person name="Balachadran M.T."/>
            <person name="Sivarajan S.R."/>
            <person name="Poveda L."/>
            <person name="Shimizu-Inatsugi R."/>
            <person name="Schlapbach R."/>
            <person name="Sreeman S.M."/>
            <person name="Shimizu K.K."/>
        </authorList>
    </citation>
    <scope>NUCLEOTIDE SEQUENCE</scope>
</reference>
<reference evidence="2" key="1">
    <citation type="journal article" date="2018" name="DNA Res.">
        <title>Multiple hybrid de novo genome assembly of finger millet, an orphan allotetraploid crop.</title>
        <authorList>
            <person name="Hatakeyama M."/>
            <person name="Aluri S."/>
            <person name="Balachadran M.T."/>
            <person name="Sivarajan S.R."/>
            <person name="Patrignani A."/>
            <person name="Gruter S."/>
            <person name="Poveda L."/>
            <person name="Shimizu-Inatsugi R."/>
            <person name="Baeten J."/>
            <person name="Francoijs K.J."/>
            <person name="Nataraja K.N."/>
            <person name="Reddy Y.A.N."/>
            <person name="Phadnis S."/>
            <person name="Ravikumar R.L."/>
            <person name="Schlapbach R."/>
            <person name="Sreeman S.M."/>
            <person name="Shimizu K.K."/>
        </authorList>
    </citation>
    <scope>NUCLEOTIDE SEQUENCE</scope>
</reference>
<evidence type="ECO:0000313" key="3">
    <source>
        <dbReference type="Proteomes" id="UP001054889"/>
    </source>
</evidence>
<comment type="caution">
    <text evidence="2">The sequence shown here is derived from an EMBL/GenBank/DDBJ whole genome shotgun (WGS) entry which is preliminary data.</text>
</comment>
<accession>A0AAV5DJI6</accession>
<feature type="compositionally biased region" description="Polar residues" evidence="1">
    <location>
        <begin position="85"/>
        <end position="94"/>
    </location>
</feature>
<organism evidence="2 3">
    <name type="scientific">Eleusine coracana subsp. coracana</name>
    <dbReference type="NCBI Taxonomy" id="191504"/>
    <lineage>
        <taxon>Eukaryota</taxon>
        <taxon>Viridiplantae</taxon>
        <taxon>Streptophyta</taxon>
        <taxon>Embryophyta</taxon>
        <taxon>Tracheophyta</taxon>
        <taxon>Spermatophyta</taxon>
        <taxon>Magnoliopsida</taxon>
        <taxon>Liliopsida</taxon>
        <taxon>Poales</taxon>
        <taxon>Poaceae</taxon>
        <taxon>PACMAD clade</taxon>
        <taxon>Chloridoideae</taxon>
        <taxon>Cynodonteae</taxon>
        <taxon>Eleusininae</taxon>
        <taxon>Eleusine</taxon>
    </lineage>
</organism>